<accession>A0A9W7KWN5</accession>
<evidence type="ECO:0000256" key="1">
    <source>
        <dbReference type="SAM" id="MobiDB-lite"/>
    </source>
</evidence>
<feature type="region of interest" description="Disordered" evidence="1">
    <location>
        <begin position="336"/>
        <end position="357"/>
    </location>
</feature>
<keyword evidence="2" id="KW-1133">Transmembrane helix</keyword>
<feature type="transmembrane region" description="Helical" evidence="2">
    <location>
        <begin position="156"/>
        <end position="178"/>
    </location>
</feature>
<evidence type="ECO:0000256" key="2">
    <source>
        <dbReference type="SAM" id="Phobius"/>
    </source>
</evidence>
<proteinExistence type="predicted"/>
<name>A0A9W7KWN5_9STRA</name>
<feature type="compositionally biased region" description="Low complexity" evidence="1">
    <location>
        <begin position="341"/>
        <end position="357"/>
    </location>
</feature>
<keyword evidence="2" id="KW-0472">Membrane</keyword>
<keyword evidence="2" id="KW-0812">Transmembrane</keyword>
<dbReference type="AlphaFoldDB" id="A0A9W7KWN5"/>
<feature type="transmembrane region" description="Helical" evidence="2">
    <location>
        <begin position="230"/>
        <end position="252"/>
    </location>
</feature>
<feature type="transmembrane region" description="Helical" evidence="2">
    <location>
        <begin position="308"/>
        <end position="328"/>
    </location>
</feature>
<sequence>MSDLLLPKGQSNLVQLNITTPALLEEYVCSGTVNGVAQDFYPYCDFPYVNKGWGDDGEAGYEDVILGDCSLKMGNAFSSGYTMKRLIYGAINVITILTTLRFLQIFQEKRKISNAKHKTINEQLCLLNVTICLAHFVICIDMDSLLFFPYWFTGMLQGYCGAGMTSLAIMLVSSWVTIVDGGKSKKTPPWVSKLGKASMAVAFTVEVIGSGVEVIVSPESAGTYNGTLNAFKGLTTGFILSIWAGVCFKYYLKIATQLKSGASSSGSKMIKKYCWACLFCCALAATYKLLFSIIRLGTTVHTPPPCGAGFVDIISCMFLVIQIACLVAQNPSRAKKATNPTTMMSSKSSTASVAPEN</sequence>
<keyword evidence="4" id="KW-1185">Reference proteome</keyword>
<feature type="transmembrane region" description="Helical" evidence="2">
    <location>
        <begin position="124"/>
        <end position="150"/>
    </location>
</feature>
<reference evidence="4" key="1">
    <citation type="journal article" date="2023" name="Commun. Biol.">
        <title>Genome analysis of Parmales, the sister group of diatoms, reveals the evolutionary specialization of diatoms from phago-mixotrophs to photoautotrophs.</title>
        <authorList>
            <person name="Ban H."/>
            <person name="Sato S."/>
            <person name="Yoshikawa S."/>
            <person name="Yamada K."/>
            <person name="Nakamura Y."/>
            <person name="Ichinomiya M."/>
            <person name="Sato N."/>
            <person name="Blanc-Mathieu R."/>
            <person name="Endo H."/>
            <person name="Kuwata A."/>
            <person name="Ogata H."/>
        </authorList>
    </citation>
    <scope>NUCLEOTIDE SEQUENCE [LARGE SCALE GENOMIC DNA]</scope>
    <source>
        <strain evidence="4">NIES 3699</strain>
    </source>
</reference>
<dbReference type="EMBL" id="BRXX01000486">
    <property type="protein sequence ID" value="GMI13985.1"/>
    <property type="molecule type" value="Genomic_DNA"/>
</dbReference>
<protein>
    <submittedName>
        <fullName evidence="3">Uncharacterized protein</fullName>
    </submittedName>
</protein>
<evidence type="ECO:0000313" key="4">
    <source>
        <dbReference type="Proteomes" id="UP001165160"/>
    </source>
</evidence>
<dbReference type="Proteomes" id="UP001165160">
    <property type="component" value="Unassembled WGS sequence"/>
</dbReference>
<feature type="transmembrane region" description="Helical" evidence="2">
    <location>
        <begin position="199"/>
        <end position="218"/>
    </location>
</feature>
<feature type="transmembrane region" description="Helical" evidence="2">
    <location>
        <begin position="273"/>
        <end position="296"/>
    </location>
</feature>
<organism evidence="3 4">
    <name type="scientific">Triparma verrucosa</name>
    <dbReference type="NCBI Taxonomy" id="1606542"/>
    <lineage>
        <taxon>Eukaryota</taxon>
        <taxon>Sar</taxon>
        <taxon>Stramenopiles</taxon>
        <taxon>Ochrophyta</taxon>
        <taxon>Bolidophyceae</taxon>
        <taxon>Parmales</taxon>
        <taxon>Triparmaceae</taxon>
        <taxon>Triparma</taxon>
    </lineage>
</organism>
<gene>
    <name evidence="3" type="ORF">TrVE_jg7429</name>
</gene>
<comment type="caution">
    <text evidence="3">The sequence shown here is derived from an EMBL/GenBank/DDBJ whole genome shotgun (WGS) entry which is preliminary data.</text>
</comment>
<evidence type="ECO:0000313" key="3">
    <source>
        <dbReference type="EMBL" id="GMI13985.1"/>
    </source>
</evidence>
<feature type="transmembrane region" description="Helical" evidence="2">
    <location>
        <begin position="86"/>
        <end position="103"/>
    </location>
</feature>